<organism evidence="2 3">
    <name type="scientific">Thalassiosira oceanica</name>
    <name type="common">Marine diatom</name>
    <dbReference type="NCBI Taxonomy" id="159749"/>
    <lineage>
        <taxon>Eukaryota</taxon>
        <taxon>Sar</taxon>
        <taxon>Stramenopiles</taxon>
        <taxon>Ochrophyta</taxon>
        <taxon>Bacillariophyta</taxon>
        <taxon>Coscinodiscophyceae</taxon>
        <taxon>Thalassiosirophycidae</taxon>
        <taxon>Thalassiosirales</taxon>
        <taxon>Thalassiosiraceae</taxon>
        <taxon>Thalassiosira</taxon>
    </lineage>
</organism>
<name>K0RTX9_THAOC</name>
<dbReference type="Proteomes" id="UP000266841">
    <property type="component" value="Unassembled WGS sequence"/>
</dbReference>
<dbReference type="EMBL" id="AGNL01028714">
    <property type="protein sequence ID" value="EJK57293.1"/>
    <property type="molecule type" value="Genomic_DNA"/>
</dbReference>
<feature type="region of interest" description="Disordered" evidence="1">
    <location>
        <begin position="183"/>
        <end position="216"/>
    </location>
</feature>
<proteinExistence type="predicted"/>
<keyword evidence="3" id="KW-1185">Reference proteome</keyword>
<sequence>MLSPRIAGVSESSEGTVPRRQLRGRRRPVQLMSVAVHGSFSTNVDMCALEENRRDRFVYGVRVALADTACGDDNQGCQAVTPHNCDETHTRTRRMQISTQQGMYSVVPVFNVSFVVTSSVVCQSQNCQGEQDVERSSTTKDHMERNLQWSFHMHAFEEALRDVIGDMEGWGDNLVVEGETTGLQKSDLNDSGSNTSSASLFAKSAQGGSQSKTADASGQYFPRMNGPRAECISVVNESPDEMVVKAGFVYDTYEECCEEFNCDELTTTSSTCASFPSQMSLLDSRDSSIGLTRSALRNSRAKKFRCLRYERQSCTYVQETQDQLMIRQSTSTALSANKYFPDTVTASGCTFGIPDDFVSKAGFVYDTYEVSAFMVFHMTLFQRAALSMAHMRIAAKYFLAMHKRWSPAKRPTQPEEIVNVIHVMEGPVTTTQTTPVANSQAPIRSPAKRPTQPVEILNVIHVTEGPVTTTQATIATSHGESLLEQSDPGEKRDPFAQTTTVAAQPEGIATDVQSGAQLIATTSQPTATTVTTQSKASTTTSQSTATTETMQEFYPDLIHGSGKCMNDSKAPAFTRNNGHVYDELVTCCKKHYDYSDESFFNCMINQQKGSGLWFVDYKLERCVKDCLPHERGSPACAMDPPGRYAEVFGDPELCCSRKFNWIPIDHCMGRSFVGIKITTEATSNAAPEEYPDSEGPQAGDQQFQVANVQGGATSNAETEEYANSASTLPLKWYPAMDEEYKCKRNTPPTWMTESGYRDLYIFESKGECCAVYRC</sequence>
<evidence type="ECO:0000313" key="2">
    <source>
        <dbReference type="EMBL" id="EJK57293.1"/>
    </source>
</evidence>
<accession>K0RTX9</accession>
<feature type="compositionally biased region" description="Polar residues" evidence="1">
    <location>
        <begin position="206"/>
        <end position="216"/>
    </location>
</feature>
<protein>
    <submittedName>
        <fullName evidence="2">Uncharacterized protein</fullName>
    </submittedName>
</protein>
<feature type="compositionally biased region" description="Polar residues" evidence="1">
    <location>
        <begin position="431"/>
        <end position="442"/>
    </location>
</feature>
<reference evidence="2 3" key="1">
    <citation type="journal article" date="2012" name="Genome Biol.">
        <title>Genome and low-iron response of an oceanic diatom adapted to chronic iron limitation.</title>
        <authorList>
            <person name="Lommer M."/>
            <person name="Specht M."/>
            <person name="Roy A.S."/>
            <person name="Kraemer L."/>
            <person name="Andreson R."/>
            <person name="Gutowska M.A."/>
            <person name="Wolf J."/>
            <person name="Bergner S.V."/>
            <person name="Schilhabel M.B."/>
            <person name="Klostermeier U.C."/>
            <person name="Beiko R.G."/>
            <person name="Rosenstiel P."/>
            <person name="Hippler M."/>
            <person name="Laroche J."/>
        </authorList>
    </citation>
    <scope>NUCLEOTIDE SEQUENCE [LARGE SCALE GENOMIC DNA]</scope>
    <source>
        <strain evidence="2 3">CCMP1005</strain>
    </source>
</reference>
<dbReference type="AlphaFoldDB" id="K0RTX9"/>
<comment type="caution">
    <text evidence="2">The sequence shown here is derived from an EMBL/GenBank/DDBJ whole genome shotgun (WGS) entry which is preliminary data.</text>
</comment>
<evidence type="ECO:0000256" key="1">
    <source>
        <dbReference type="SAM" id="MobiDB-lite"/>
    </source>
</evidence>
<evidence type="ECO:0000313" key="3">
    <source>
        <dbReference type="Proteomes" id="UP000266841"/>
    </source>
</evidence>
<feature type="compositionally biased region" description="Polar residues" evidence="1">
    <location>
        <begin position="183"/>
        <end position="199"/>
    </location>
</feature>
<feature type="region of interest" description="Disordered" evidence="1">
    <location>
        <begin position="431"/>
        <end position="450"/>
    </location>
</feature>
<feature type="region of interest" description="Disordered" evidence="1">
    <location>
        <begin position="1"/>
        <end position="20"/>
    </location>
</feature>
<gene>
    <name evidence="2" type="ORF">THAOC_22678</name>
</gene>